<keyword evidence="3" id="KW-1185">Reference proteome</keyword>
<accession>A0A165PJC0</accession>
<evidence type="ECO:0000313" key="2">
    <source>
        <dbReference type="EMBL" id="KZW02257.1"/>
    </source>
</evidence>
<name>A0A165PJC0_EXIGL</name>
<dbReference type="AlphaFoldDB" id="A0A165PJC0"/>
<dbReference type="EMBL" id="KV425889">
    <property type="protein sequence ID" value="KZW02257.1"/>
    <property type="molecule type" value="Genomic_DNA"/>
</dbReference>
<feature type="region of interest" description="Disordered" evidence="1">
    <location>
        <begin position="1"/>
        <end position="336"/>
    </location>
</feature>
<feature type="compositionally biased region" description="Polar residues" evidence="1">
    <location>
        <begin position="268"/>
        <end position="284"/>
    </location>
</feature>
<sequence length="362" mass="40687">MTLLRAPKRPVLDYKGHVHSSPSTFATSKHQRELNNGRRDSRYSRPHPIRLAIPSSRSSSRSTCSSSADICAGPRRAHSFSGDEEDHRSAQNVLHSVQVRTGALSMSTRSTSSSRGQREHASLDISTRSDAGQSQAQQFHRHRHRLYDAYKRNHQDQSRSCPSNARSYSYSGLSSRGAEDLGGLERIPSHAQQFHRRRRRLHDADEGEQQDRSRSYRLGFADASDAVTRNSNSRPGEDDERSHGARVLSIDGPDSERGLDMYMPSLAACSSNTRSVPNDESAATSVLVARQNGRSAEQRTEQQIVMHDGAEREKYTDNAVEPDRENNGNDDDKRFAETEWKMLEWRGNVEVQKTTRTEEAKG</sequence>
<feature type="compositionally biased region" description="Basic and acidic residues" evidence="1">
    <location>
        <begin position="308"/>
        <end position="336"/>
    </location>
</feature>
<evidence type="ECO:0000256" key="1">
    <source>
        <dbReference type="SAM" id="MobiDB-lite"/>
    </source>
</evidence>
<feature type="compositionally biased region" description="Polar residues" evidence="1">
    <location>
        <begin position="124"/>
        <end position="138"/>
    </location>
</feature>
<reference evidence="2 3" key="1">
    <citation type="journal article" date="2016" name="Mol. Biol. Evol.">
        <title>Comparative Genomics of Early-Diverging Mushroom-Forming Fungi Provides Insights into the Origins of Lignocellulose Decay Capabilities.</title>
        <authorList>
            <person name="Nagy L.G."/>
            <person name="Riley R."/>
            <person name="Tritt A."/>
            <person name="Adam C."/>
            <person name="Daum C."/>
            <person name="Floudas D."/>
            <person name="Sun H."/>
            <person name="Yadav J.S."/>
            <person name="Pangilinan J."/>
            <person name="Larsson K.H."/>
            <person name="Matsuura K."/>
            <person name="Barry K."/>
            <person name="Labutti K."/>
            <person name="Kuo R."/>
            <person name="Ohm R.A."/>
            <person name="Bhattacharya S.S."/>
            <person name="Shirouzu T."/>
            <person name="Yoshinaga Y."/>
            <person name="Martin F.M."/>
            <person name="Grigoriev I.V."/>
            <person name="Hibbett D.S."/>
        </authorList>
    </citation>
    <scope>NUCLEOTIDE SEQUENCE [LARGE SCALE GENOMIC DNA]</scope>
    <source>
        <strain evidence="2 3">HHB12029</strain>
    </source>
</reference>
<dbReference type="InParanoid" id="A0A165PJC0"/>
<feature type="compositionally biased region" description="Low complexity" evidence="1">
    <location>
        <begin position="55"/>
        <end position="67"/>
    </location>
</feature>
<proteinExistence type="predicted"/>
<dbReference type="Proteomes" id="UP000077266">
    <property type="component" value="Unassembled WGS sequence"/>
</dbReference>
<feature type="compositionally biased region" description="Polar residues" evidence="1">
    <location>
        <begin position="90"/>
        <end position="99"/>
    </location>
</feature>
<feature type="compositionally biased region" description="Basic and acidic residues" evidence="1">
    <location>
        <begin position="146"/>
        <end position="157"/>
    </location>
</feature>
<organism evidence="2 3">
    <name type="scientific">Exidia glandulosa HHB12029</name>
    <dbReference type="NCBI Taxonomy" id="1314781"/>
    <lineage>
        <taxon>Eukaryota</taxon>
        <taxon>Fungi</taxon>
        <taxon>Dikarya</taxon>
        <taxon>Basidiomycota</taxon>
        <taxon>Agaricomycotina</taxon>
        <taxon>Agaricomycetes</taxon>
        <taxon>Auriculariales</taxon>
        <taxon>Exidiaceae</taxon>
        <taxon>Exidia</taxon>
    </lineage>
</organism>
<protein>
    <submittedName>
        <fullName evidence="2">Uncharacterized protein</fullName>
    </submittedName>
</protein>
<gene>
    <name evidence="2" type="ORF">EXIGLDRAFT_744702</name>
</gene>
<feature type="compositionally biased region" description="Basic and acidic residues" evidence="1">
    <location>
        <begin position="30"/>
        <end position="43"/>
    </location>
</feature>
<feature type="compositionally biased region" description="Low complexity" evidence="1">
    <location>
        <begin position="105"/>
        <end position="115"/>
    </location>
</feature>
<evidence type="ECO:0000313" key="3">
    <source>
        <dbReference type="Proteomes" id="UP000077266"/>
    </source>
</evidence>
<feature type="compositionally biased region" description="Low complexity" evidence="1">
    <location>
        <begin position="163"/>
        <end position="176"/>
    </location>
</feature>